<organism evidence="3 4">
    <name type="scientific">Peptoniphilus indolicus ATCC 29427</name>
    <dbReference type="NCBI Taxonomy" id="997350"/>
    <lineage>
        <taxon>Bacteria</taxon>
        <taxon>Bacillati</taxon>
        <taxon>Bacillota</taxon>
        <taxon>Tissierellia</taxon>
        <taxon>Tissierellales</taxon>
        <taxon>Peptoniphilaceae</taxon>
        <taxon>Peptoniphilus</taxon>
    </lineage>
</organism>
<evidence type="ECO:0000256" key="2">
    <source>
        <dbReference type="HAMAP-Rule" id="MF_01139"/>
    </source>
</evidence>
<evidence type="ECO:0000313" key="4">
    <source>
        <dbReference type="Proteomes" id="UP000003422"/>
    </source>
</evidence>
<dbReference type="PANTHER" id="PTHR10291:SF0">
    <property type="entry name" value="DEHYDRODOLICHYL DIPHOSPHATE SYNTHASE 2"/>
    <property type="match status" value="1"/>
</dbReference>
<keyword evidence="2" id="KW-0479">Metal-binding</keyword>
<dbReference type="Gene3D" id="3.40.1180.10">
    <property type="entry name" value="Decaprenyl diphosphate synthase-like"/>
    <property type="match status" value="1"/>
</dbReference>
<dbReference type="CDD" id="cd00475">
    <property type="entry name" value="Cis_IPPS"/>
    <property type="match status" value="1"/>
</dbReference>
<feature type="active site" description="Proton acceptor" evidence="2">
    <location>
        <position position="80"/>
    </location>
</feature>
<feature type="binding site" evidence="2">
    <location>
        <position position="37"/>
    </location>
    <ligand>
        <name>substrate</name>
    </ligand>
</feature>
<dbReference type="HOGENOM" id="CLU_038505_1_1_9"/>
<keyword evidence="2" id="KW-0460">Magnesium</keyword>
<dbReference type="STRING" id="997350.HMPREF9129_1737"/>
<gene>
    <name evidence="3" type="primary">uppS</name>
    <name evidence="3" type="ORF">HMPREF9129_1737</name>
</gene>
<comment type="function">
    <text evidence="2">Catalyzes the condensation of isopentenyl diphosphate (IPP) with allylic pyrophosphates generating different type of terpenoids.</text>
</comment>
<dbReference type="Proteomes" id="UP000003422">
    <property type="component" value="Unassembled WGS sequence"/>
</dbReference>
<dbReference type="SUPFAM" id="SSF64005">
    <property type="entry name" value="Undecaprenyl diphosphate synthase"/>
    <property type="match status" value="1"/>
</dbReference>
<feature type="active site" evidence="2">
    <location>
        <position position="32"/>
    </location>
</feature>
<comment type="caution">
    <text evidence="3">The sequence shown here is derived from an EMBL/GenBank/DDBJ whole genome shotgun (WGS) entry which is preliminary data.</text>
</comment>
<dbReference type="NCBIfam" id="NF011405">
    <property type="entry name" value="PRK14830.1"/>
    <property type="match status" value="1"/>
</dbReference>
<comment type="subunit">
    <text evidence="2">Homodimer.</text>
</comment>
<evidence type="ECO:0000313" key="3">
    <source>
        <dbReference type="EMBL" id="EGY78410.1"/>
    </source>
</evidence>
<dbReference type="InterPro" id="IPR036424">
    <property type="entry name" value="UPP_synth-like_sf"/>
</dbReference>
<reference evidence="3 4" key="1">
    <citation type="submission" date="2011-06" db="EMBL/GenBank/DDBJ databases">
        <authorList>
            <person name="Muzny D."/>
            <person name="Qin X."/>
            <person name="Deng J."/>
            <person name="Jiang H."/>
            <person name="Liu Y."/>
            <person name="Qu J."/>
            <person name="Song X.-Z."/>
            <person name="Zhang L."/>
            <person name="Thornton R."/>
            <person name="Coyle M."/>
            <person name="Francisco L."/>
            <person name="Jackson L."/>
            <person name="Javaid M."/>
            <person name="Korchina V."/>
            <person name="Kovar C."/>
            <person name="Mata R."/>
            <person name="Mathew T."/>
            <person name="Ngo R."/>
            <person name="Nguyen L."/>
            <person name="Nguyen N."/>
            <person name="Okwuonu G."/>
            <person name="Ongeri F."/>
            <person name="Pham C."/>
            <person name="Simmons D."/>
            <person name="Wilczek-Boney K."/>
            <person name="Hale W."/>
            <person name="Jakkamsetti A."/>
            <person name="Pham P."/>
            <person name="Ruth R."/>
            <person name="San Lucas F."/>
            <person name="Warren J."/>
            <person name="Zhang J."/>
            <person name="Zhao Z."/>
            <person name="Zhou C."/>
            <person name="Zhu D."/>
            <person name="Lee S."/>
            <person name="Bess C."/>
            <person name="Blankenburg K."/>
            <person name="Forbes L."/>
            <person name="Fu Q."/>
            <person name="Gubbala S."/>
            <person name="Hirani K."/>
            <person name="Jayaseelan J.C."/>
            <person name="Lara F."/>
            <person name="Munidasa M."/>
            <person name="Palculict T."/>
            <person name="Patil S."/>
            <person name="Pu L.-L."/>
            <person name="Saada N."/>
            <person name="Tang L."/>
            <person name="Weissenberger G."/>
            <person name="Zhu Y."/>
            <person name="Hemphill L."/>
            <person name="Shang Y."/>
            <person name="Youmans B."/>
            <person name="Ayvaz T."/>
            <person name="Ross M."/>
            <person name="Santibanez J."/>
            <person name="Aqrawi P."/>
            <person name="Gross S."/>
            <person name="Joshi V."/>
            <person name="Fowler G."/>
            <person name="Nazareth L."/>
            <person name="Reid J."/>
            <person name="Worley K."/>
            <person name="Petrosino J."/>
            <person name="Highlander S."/>
            <person name="Gibbs R."/>
        </authorList>
    </citation>
    <scope>NUCLEOTIDE SEQUENCE [LARGE SCALE GENOMIC DNA]</scope>
    <source>
        <strain evidence="3 4">ATCC 29427</strain>
    </source>
</reference>
<keyword evidence="1 2" id="KW-0808">Transferase</keyword>
<feature type="binding site" evidence="2">
    <location>
        <position position="81"/>
    </location>
    <ligand>
        <name>substrate</name>
    </ligand>
</feature>
<feature type="binding site" evidence="2">
    <location>
        <begin position="206"/>
        <end position="208"/>
    </location>
    <ligand>
        <name>substrate</name>
    </ligand>
</feature>
<sequence length="254" mass="29360">MRLGPKRVLILYGGIMSIDMSNLPKHIGIIMDGNGRWAKKRGLHRTFGHREGTKRVIEIVEACYKLEIKSLSLYAFSTENWKRPESEISKLMDLLIYYIENQLEKIKKNNIKINVLGDISQLPTKVKLSVERALNETKHNDKMILNIGLNYGGRDEILRATKLVAEEVSNGNMKLEDITSDIFENYLYTSGQDELDLLIRPSGELRVSNFMLYQLAYSEFWFSDVLWPDFTEEVLLSAISDFQKRSRRYGGIDE</sequence>
<proteinExistence type="inferred from homology"/>
<dbReference type="Pfam" id="PF01255">
    <property type="entry name" value="Prenyltransf"/>
    <property type="match status" value="1"/>
</dbReference>
<name>G4D5Q7_9FIRM</name>
<dbReference type="PROSITE" id="PS01066">
    <property type="entry name" value="UPP_SYNTHASE"/>
    <property type="match status" value="1"/>
</dbReference>
<dbReference type="PATRIC" id="fig|997350.3.peg.1666"/>
<dbReference type="AlphaFoldDB" id="G4D5Q7"/>
<feature type="binding site" evidence="2">
    <location>
        <position position="200"/>
    </location>
    <ligand>
        <name>substrate</name>
    </ligand>
</feature>
<dbReference type="GO" id="GO:0016094">
    <property type="term" value="P:polyprenol biosynthetic process"/>
    <property type="evidence" value="ECO:0007669"/>
    <property type="project" value="TreeGrafter"/>
</dbReference>
<feature type="binding site" evidence="2">
    <location>
        <begin position="33"/>
        <end position="36"/>
    </location>
    <ligand>
        <name>substrate</name>
    </ligand>
</feature>
<dbReference type="eggNOG" id="COG0020">
    <property type="taxonomic scope" value="Bacteria"/>
</dbReference>
<dbReference type="FunFam" id="3.40.1180.10:FF:000001">
    <property type="entry name" value="(2E,6E)-farnesyl-diphosphate-specific ditrans,polycis-undecaprenyl-diphosphate synthase"/>
    <property type="match status" value="1"/>
</dbReference>
<comment type="cofactor">
    <cofactor evidence="2">
        <name>Mg(2+)</name>
        <dbReference type="ChEBI" id="CHEBI:18420"/>
    </cofactor>
    <text evidence="2">Binds 2 magnesium ions per subunit.</text>
</comment>
<feature type="binding site" evidence="2">
    <location>
        <position position="45"/>
    </location>
    <ligand>
        <name>substrate</name>
    </ligand>
</feature>
<protein>
    <recommendedName>
        <fullName evidence="2">Isoprenyl transferase</fullName>
        <ecNumber evidence="2">2.5.1.-</ecNumber>
    </recommendedName>
</protein>
<feature type="binding site" evidence="2">
    <location>
        <position position="32"/>
    </location>
    <ligand>
        <name>Mg(2+)</name>
        <dbReference type="ChEBI" id="CHEBI:18420"/>
    </ligand>
</feature>
<keyword evidence="4" id="KW-1185">Reference proteome</keyword>
<comment type="similarity">
    <text evidence="2">Belongs to the UPP synthase family.</text>
</comment>
<feature type="binding site" evidence="2">
    <location>
        <position position="219"/>
    </location>
    <ligand>
        <name>Mg(2+)</name>
        <dbReference type="ChEBI" id="CHEBI:18420"/>
    </ligand>
</feature>
<dbReference type="InterPro" id="IPR001441">
    <property type="entry name" value="UPP_synth-like"/>
</dbReference>
<accession>G4D5Q7</accession>
<dbReference type="EMBL" id="AGBB01000169">
    <property type="protein sequence ID" value="EGY78410.1"/>
    <property type="molecule type" value="Genomic_DNA"/>
</dbReference>
<feature type="binding site" evidence="2">
    <location>
        <position position="49"/>
    </location>
    <ligand>
        <name>substrate</name>
    </ligand>
</feature>
<dbReference type="NCBIfam" id="TIGR00055">
    <property type="entry name" value="uppS"/>
    <property type="match status" value="1"/>
</dbReference>
<dbReference type="GO" id="GO:0045547">
    <property type="term" value="F:ditrans,polycis-polyprenyl diphosphate synthase [(2E,6E)-farnesyl diphosphate specific] activity"/>
    <property type="evidence" value="ECO:0007669"/>
    <property type="project" value="TreeGrafter"/>
</dbReference>
<dbReference type="InterPro" id="IPR018520">
    <property type="entry name" value="UPP_synth-like_CS"/>
</dbReference>
<evidence type="ECO:0000256" key="1">
    <source>
        <dbReference type="ARBA" id="ARBA00022679"/>
    </source>
</evidence>
<dbReference type="GO" id="GO:0000287">
    <property type="term" value="F:magnesium ion binding"/>
    <property type="evidence" value="ECO:0007669"/>
    <property type="project" value="UniProtKB-UniRule"/>
</dbReference>
<dbReference type="HAMAP" id="MF_01139">
    <property type="entry name" value="ISPT"/>
    <property type="match status" value="1"/>
</dbReference>
<feature type="binding site" evidence="2">
    <location>
        <position position="83"/>
    </location>
    <ligand>
        <name>substrate</name>
    </ligand>
</feature>
<dbReference type="PANTHER" id="PTHR10291">
    <property type="entry name" value="DEHYDRODOLICHYL DIPHOSPHATE SYNTHASE FAMILY MEMBER"/>
    <property type="match status" value="1"/>
</dbReference>
<dbReference type="EC" id="2.5.1.-" evidence="2"/>
<feature type="binding site" evidence="2">
    <location>
        <begin position="77"/>
        <end position="79"/>
    </location>
    <ligand>
        <name>substrate</name>
    </ligand>
</feature>